<accession>A0A914LGK7</accession>
<protein>
    <submittedName>
        <fullName evidence="5">Aspartyl/asparaginy/proline hydroxylase domain-containing protein</fullName>
    </submittedName>
</protein>
<keyword evidence="4" id="KW-1185">Reference proteome</keyword>
<organism evidence="4 5">
    <name type="scientific">Meloidogyne incognita</name>
    <name type="common">Southern root-knot nematode worm</name>
    <name type="synonym">Oxyuris incognita</name>
    <dbReference type="NCBI Taxonomy" id="6306"/>
    <lineage>
        <taxon>Eukaryota</taxon>
        <taxon>Metazoa</taxon>
        <taxon>Ecdysozoa</taxon>
        <taxon>Nematoda</taxon>
        <taxon>Chromadorea</taxon>
        <taxon>Rhabditida</taxon>
        <taxon>Tylenchina</taxon>
        <taxon>Tylenchomorpha</taxon>
        <taxon>Tylenchoidea</taxon>
        <taxon>Meloidogynidae</taxon>
        <taxon>Meloidogyninae</taxon>
        <taxon>Meloidogyne</taxon>
        <taxon>Meloidogyne incognita group</taxon>
    </lineage>
</organism>
<feature type="domain" description="Aspartyl/asparaginy/proline hydroxylase" evidence="3">
    <location>
        <begin position="212"/>
        <end position="375"/>
    </location>
</feature>
<keyword evidence="2" id="KW-0802">TPR repeat</keyword>
<dbReference type="SUPFAM" id="SSF48452">
    <property type="entry name" value="TPR-like"/>
    <property type="match status" value="1"/>
</dbReference>
<dbReference type="InterPro" id="IPR027443">
    <property type="entry name" value="IPNS-like_sf"/>
</dbReference>
<feature type="repeat" description="TPR" evidence="2">
    <location>
        <begin position="71"/>
        <end position="104"/>
    </location>
</feature>
<dbReference type="InterPro" id="IPR019734">
    <property type="entry name" value="TPR_rpt"/>
</dbReference>
<evidence type="ECO:0000313" key="5">
    <source>
        <dbReference type="WBParaSite" id="Minc3s00507g13478"/>
    </source>
</evidence>
<dbReference type="PROSITE" id="PS50005">
    <property type="entry name" value="TPR"/>
    <property type="match status" value="1"/>
</dbReference>
<dbReference type="WBParaSite" id="Minc3s00507g13478">
    <property type="protein sequence ID" value="Minc3s00507g13478"/>
    <property type="gene ID" value="Minc3s00507g13478"/>
</dbReference>
<evidence type="ECO:0000256" key="1">
    <source>
        <dbReference type="ARBA" id="ARBA00007730"/>
    </source>
</evidence>
<evidence type="ECO:0000259" key="3">
    <source>
        <dbReference type="Pfam" id="PF05118"/>
    </source>
</evidence>
<dbReference type="Pfam" id="PF05118">
    <property type="entry name" value="Asp_Arg_Hydrox"/>
    <property type="match status" value="1"/>
</dbReference>
<dbReference type="InterPro" id="IPR007803">
    <property type="entry name" value="Asp/Arg/Pro-Hydrxlase"/>
</dbReference>
<dbReference type="Gene3D" id="2.60.120.330">
    <property type="entry name" value="B-lactam Antibiotic, Isopenicillin N Synthase, Chain"/>
    <property type="match status" value="1"/>
</dbReference>
<evidence type="ECO:0000313" key="4">
    <source>
        <dbReference type="Proteomes" id="UP000887563"/>
    </source>
</evidence>
<name>A0A914LGK7_MELIC</name>
<dbReference type="SUPFAM" id="SSF51197">
    <property type="entry name" value="Clavaminate synthase-like"/>
    <property type="match status" value="1"/>
</dbReference>
<dbReference type="InterPro" id="IPR039038">
    <property type="entry name" value="ASPH"/>
</dbReference>
<dbReference type="PANTHER" id="PTHR12366:SF29">
    <property type="entry name" value="ASPARTYL BETA-HYDROXYLASE, ISOFORM L"/>
    <property type="match status" value="1"/>
</dbReference>
<dbReference type="InterPro" id="IPR011990">
    <property type="entry name" value="TPR-like_helical_dom_sf"/>
</dbReference>
<dbReference type="AlphaFoldDB" id="A0A914LGK7"/>
<dbReference type="GO" id="GO:0005783">
    <property type="term" value="C:endoplasmic reticulum"/>
    <property type="evidence" value="ECO:0007669"/>
    <property type="project" value="TreeGrafter"/>
</dbReference>
<comment type="similarity">
    <text evidence="1">Belongs to the aspartyl/asparaginyl beta-hydroxylase family.</text>
</comment>
<proteinExistence type="inferred from homology"/>
<dbReference type="Gene3D" id="1.25.40.10">
    <property type="entry name" value="Tetratricopeptide repeat domain"/>
    <property type="match status" value="1"/>
</dbReference>
<dbReference type="PANTHER" id="PTHR12366">
    <property type="entry name" value="ASPARTYL/ASPARAGINYL BETA-HYDROXYLASE"/>
    <property type="match status" value="1"/>
</dbReference>
<sequence>MSEFADDGDNRKLLDTSMENFELILLQNKDSEDVPDELFRLSALYYVQCARFRGGSQQLHKILQVQRALDLDAQCDFGVTWLGMNRPDEAANIFKNILEINPHHSQAQAYFGYILKVYEGDLERGVQLMRRALRDNKEGNVVNDQKFYFHLGDAFTRLGRLKDAHSVYADAVKYGLFPSTLQRSFHNLAKLTARPWWTIEQTECSRQLRQLERHWTTVKEEAQQMWHNHHHLFEKDNYSNNLINEENDGHWILTITDKGNSISEEICGENLMPLTCQMLRESFSDSVCARENVRLSVLKSGTSTWPHCGPTNYILEAHLGLATHSDARLRVGNETRGWKQGKMLIFDTSFEHEIIFEGAPANALRIALIFELWHPEVPHALRGKIDQVEDN</sequence>
<dbReference type="GO" id="GO:0062101">
    <property type="term" value="F:peptidyl-aspartic acid 3-dioxygenase activity"/>
    <property type="evidence" value="ECO:0007669"/>
    <property type="project" value="InterPro"/>
</dbReference>
<dbReference type="Proteomes" id="UP000887563">
    <property type="component" value="Unplaced"/>
</dbReference>
<reference evidence="5" key="1">
    <citation type="submission" date="2022-11" db="UniProtKB">
        <authorList>
            <consortium name="WormBaseParasite"/>
        </authorList>
    </citation>
    <scope>IDENTIFICATION</scope>
</reference>
<evidence type="ECO:0000256" key="2">
    <source>
        <dbReference type="PROSITE-ProRule" id="PRU00339"/>
    </source>
</evidence>